<proteinExistence type="predicted"/>
<evidence type="ECO:0000313" key="1">
    <source>
        <dbReference type="EMBL" id="RXT51796.1"/>
    </source>
</evidence>
<reference evidence="1 2" key="1">
    <citation type="submission" date="2017-03" db="EMBL/GenBank/DDBJ databases">
        <authorList>
            <person name="Safronova V.I."/>
            <person name="Sazanova A.L."/>
            <person name="Chirak E.R."/>
        </authorList>
    </citation>
    <scope>NUCLEOTIDE SEQUENCE [LARGE SCALE GENOMIC DNA]</scope>
    <source>
        <strain evidence="1 2">Opo-242</strain>
    </source>
</reference>
<protein>
    <submittedName>
        <fullName evidence="1">Uncharacterized protein</fullName>
    </submittedName>
</protein>
<dbReference type="Proteomes" id="UP000290444">
    <property type="component" value="Unassembled WGS sequence"/>
</dbReference>
<dbReference type="EMBL" id="MZXX01000002">
    <property type="protein sequence ID" value="RXT51796.1"/>
    <property type="molecule type" value="Genomic_DNA"/>
</dbReference>
<sequence>MRAHDCGQAGFGSGTGMSFASFRRFWAVAARVKHVGIDTFVFQPNFGHDTDALRTTAITA</sequence>
<dbReference type="AlphaFoldDB" id="A0A4Q1VKN6"/>
<evidence type="ECO:0000313" key="2">
    <source>
        <dbReference type="Proteomes" id="UP000290444"/>
    </source>
</evidence>
<organism evidence="1 2">
    <name type="scientific">Mesorhizobium erdmanii</name>
    <dbReference type="NCBI Taxonomy" id="1777866"/>
    <lineage>
        <taxon>Bacteria</taxon>
        <taxon>Pseudomonadati</taxon>
        <taxon>Pseudomonadota</taxon>
        <taxon>Alphaproteobacteria</taxon>
        <taxon>Hyphomicrobiales</taxon>
        <taxon>Phyllobacteriaceae</taxon>
        <taxon>Mesorhizobium</taxon>
    </lineage>
</organism>
<name>A0A4Q1VKN6_9HYPH</name>
<accession>A0A4Q1VKN6</accession>
<gene>
    <name evidence="1" type="ORF">B5V01_01550</name>
</gene>
<comment type="caution">
    <text evidence="1">The sequence shown here is derived from an EMBL/GenBank/DDBJ whole genome shotgun (WGS) entry which is preliminary data.</text>
</comment>